<dbReference type="AlphaFoldDB" id="A0A4T3F2C0"/>
<dbReference type="Gene3D" id="3.90.182.10">
    <property type="entry name" value="Toxin - Anthrax Protective Antigen,domain 1"/>
    <property type="match status" value="1"/>
</dbReference>
<dbReference type="EMBL" id="SSHH01000003">
    <property type="protein sequence ID" value="TIX49555.1"/>
    <property type="molecule type" value="Genomic_DNA"/>
</dbReference>
<accession>A0A4T3F2C0</accession>
<evidence type="ECO:0008006" key="3">
    <source>
        <dbReference type="Google" id="ProtNLM"/>
    </source>
</evidence>
<organism evidence="1 2">
    <name type="scientific">Alteraurantiacibacter aquimixticola</name>
    <dbReference type="NCBI Taxonomy" id="2489173"/>
    <lineage>
        <taxon>Bacteria</taxon>
        <taxon>Pseudomonadati</taxon>
        <taxon>Pseudomonadota</taxon>
        <taxon>Alphaproteobacteria</taxon>
        <taxon>Sphingomonadales</taxon>
        <taxon>Erythrobacteraceae</taxon>
        <taxon>Alteraurantiacibacter</taxon>
    </lineage>
</organism>
<protein>
    <recommendedName>
        <fullName evidence="3">PA14 domain-containing protein</fullName>
    </recommendedName>
</protein>
<comment type="caution">
    <text evidence="1">The sequence shown here is derived from an EMBL/GenBank/DDBJ whole genome shotgun (WGS) entry which is preliminary data.</text>
</comment>
<keyword evidence="2" id="KW-1185">Reference proteome</keyword>
<name>A0A4T3F2C0_9SPHN</name>
<gene>
    <name evidence="1" type="ORF">E5222_11985</name>
</gene>
<reference evidence="1 2" key="1">
    <citation type="submission" date="2019-04" db="EMBL/GenBank/DDBJ databases">
        <title>Altererythrobacter aquimixticola sp. nov., isolated from sediment of junction between the ocean and a freshwater spring.</title>
        <authorList>
            <person name="Yoon J.-H."/>
        </authorList>
    </citation>
    <scope>NUCLEOTIDE SEQUENCE [LARGE SCALE GENOMIC DNA]</scope>
    <source>
        <strain evidence="1 2">SSKS-13</strain>
    </source>
</reference>
<dbReference type="Proteomes" id="UP000309389">
    <property type="component" value="Unassembled WGS sequence"/>
</dbReference>
<evidence type="ECO:0000313" key="2">
    <source>
        <dbReference type="Proteomes" id="UP000309389"/>
    </source>
</evidence>
<sequence>MQGVAPPRAISRMLRRCSLCCPARERRGEIAMIESVPPSQAPSGWRRNWALLSALALAAILSLAMLATPRAQTGSSSNSAACSDRPVTPPVAPVSSWGRDMNPGGRVPACGFAAFYFDRANLGAGSHRHHVNSIAINYSWDDLHGISSESFAAYWVGLVHFDMPGMQTIAINQGRSSARIFIDGQLVYQGNDAETLSIDISEGTHLVEVEYINNWHTTEFKVTLGGSGSVIAREDVGTFIDRHATSSAPVYYIGLYESDARDTRVDVHLPANARNAVVWLDSYEAIDWVIHSSAPVAAAIIASHSPGSRVAGVEANRVAGIGRGLRVTSEGTRGCHCTAGRFHCEGESGLDDVATELGTLTGRGMAGYAVAYSARQVSITPWTNGMLARIQAREQAVLREANQCRALANPDFDTMFE</sequence>
<proteinExistence type="predicted"/>
<dbReference type="OrthoDB" id="113323at2"/>
<evidence type="ECO:0000313" key="1">
    <source>
        <dbReference type="EMBL" id="TIX49555.1"/>
    </source>
</evidence>